<organism evidence="1">
    <name type="scientific">marine metagenome</name>
    <dbReference type="NCBI Taxonomy" id="408172"/>
    <lineage>
        <taxon>unclassified sequences</taxon>
        <taxon>metagenomes</taxon>
        <taxon>ecological metagenomes</taxon>
    </lineage>
</organism>
<dbReference type="EMBL" id="UINC01153386">
    <property type="protein sequence ID" value="SVD48085.1"/>
    <property type="molecule type" value="Genomic_DNA"/>
</dbReference>
<sequence length="124" mass="14186">MLTMPAIAEVGRYNSILYEYSEKIFDKSLSTSEIVDSCEEYFLEIQNKSVIGTLDGMHLSIYAHIDSFCWSNKLKFETKTRSEFNFIKALNIARIPFALIRNNSFSILGSTPDIVKNPNCFINL</sequence>
<reference evidence="1" key="1">
    <citation type="submission" date="2018-05" db="EMBL/GenBank/DDBJ databases">
        <authorList>
            <person name="Lanie J.A."/>
            <person name="Ng W.-L."/>
            <person name="Kazmierczak K.M."/>
            <person name="Andrzejewski T.M."/>
            <person name="Davidsen T.M."/>
            <person name="Wayne K.J."/>
            <person name="Tettelin H."/>
            <person name="Glass J.I."/>
            <person name="Rusch D."/>
            <person name="Podicherti R."/>
            <person name="Tsui H.-C.T."/>
            <person name="Winkler M.E."/>
        </authorList>
    </citation>
    <scope>NUCLEOTIDE SEQUENCE</scope>
</reference>
<evidence type="ECO:0000313" key="1">
    <source>
        <dbReference type="EMBL" id="SVD48085.1"/>
    </source>
</evidence>
<feature type="non-terminal residue" evidence="1">
    <location>
        <position position="124"/>
    </location>
</feature>
<dbReference type="AlphaFoldDB" id="A0A382VPZ8"/>
<proteinExistence type="predicted"/>
<protein>
    <submittedName>
        <fullName evidence="1">Uncharacterized protein</fullName>
    </submittedName>
</protein>
<accession>A0A382VPZ8</accession>
<gene>
    <name evidence="1" type="ORF">METZ01_LOCUS400939</name>
</gene>
<name>A0A382VPZ8_9ZZZZ</name>